<evidence type="ECO:0000313" key="1">
    <source>
        <dbReference type="EMBL" id="KAI5681854.1"/>
    </source>
</evidence>
<protein>
    <submittedName>
        <fullName evidence="1">Uncharacterized protein</fullName>
    </submittedName>
</protein>
<dbReference type="Proteomes" id="UP001060085">
    <property type="component" value="Linkage Group LG01"/>
</dbReference>
<dbReference type="EMBL" id="CM044701">
    <property type="protein sequence ID" value="KAI5681854.1"/>
    <property type="molecule type" value="Genomic_DNA"/>
</dbReference>
<proteinExistence type="predicted"/>
<keyword evidence="2" id="KW-1185">Reference proteome</keyword>
<comment type="caution">
    <text evidence="1">The sequence shown here is derived from an EMBL/GenBank/DDBJ whole genome shotgun (WGS) entry which is preliminary data.</text>
</comment>
<reference evidence="2" key="1">
    <citation type="journal article" date="2023" name="Nat. Plants">
        <title>Single-cell RNA sequencing provides a high-resolution roadmap for understanding the multicellular compartmentation of specialized metabolism.</title>
        <authorList>
            <person name="Sun S."/>
            <person name="Shen X."/>
            <person name="Li Y."/>
            <person name="Li Y."/>
            <person name="Wang S."/>
            <person name="Li R."/>
            <person name="Zhang H."/>
            <person name="Shen G."/>
            <person name="Guo B."/>
            <person name="Wei J."/>
            <person name="Xu J."/>
            <person name="St-Pierre B."/>
            <person name="Chen S."/>
            <person name="Sun C."/>
        </authorList>
    </citation>
    <scope>NUCLEOTIDE SEQUENCE [LARGE SCALE GENOMIC DNA]</scope>
</reference>
<sequence>MAGQPNIDDRCQEWPRKILDYSQGCLELKKEKTGRDTIRIPTSTSRSGGLSRTFLGETIVNIQHTMTLHLYLLLKYIDSANAEVKIMEAVLRSQMASFQNMENHIELKPILSQRIIEELLSHITRNTITLQDVEEQVMTFPMFMDDDDETAQEPEEFTFPEEEDVQQEIMEMRQDDLLSFEEPPQITSEAEESKRDECLPENKKEC</sequence>
<organism evidence="1 2">
    <name type="scientific">Catharanthus roseus</name>
    <name type="common">Madagascar periwinkle</name>
    <name type="synonym">Vinca rosea</name>
    <dbReference type="NCBI Taxonomy" id="4058"/>
    <lineage>
        <taxon>Eukaryota</taxon>
        <taxon>Viridiplantae</taxon>
        <taxon>Streptophyta</taxon>
        <taxon>Embryophyta</taxon>
        <taxon>Tracheophyta</taxon>
        <taxon>Spermatophyta</taxon>
        <taxon>Magnoliopsida</taxon>
        <taxon>eudicotyledons</taxon>
        <taxon>Gunneridae</taxon>
        <taxon>Pentapetalae</taxon>
        <taxon>asterids</taxon>
        <taxon>lamiids</taxon>
        <taxon>Gentianales</taxon>
        <taxon>Apocynaceae</taxon>
        <taxon>Rauvolfioideae</taxon>
        <taxon>Vinceae</taxon>
        <taxon>Catharanthinae</taxon>
        <taxon>Catharanthus</taxon>
    </lineage>
</organism>
<accession>A0ACC0CAN4</accession>
<gene>
    <name evidence="1" type="ORF">M9H77_03082</name>
</gene>
<evidence type="ECO:0000313" key="2">
    <source>
        <dbReference type="Proteomes" id="UP001060085"/>
    </source>
</evidence>
<name>A0ACC0CAN4_CATRO</name>